<dbReference type="AlphaFoldDB" id="A0A610XMN5"/>
<dbReference type="InterPro" id="IPR011051">
    <property type="entry name" value="RmlC_Cupin_sf"/>
</dbReference>
<evidence type="ECO:0000313" key="3">
    <source>
        <dbReference type="EMBL" id="ECB7107981.1"/>
    </source>
</evidence>
<dbReference type="EMBL" id="AAHYLK010000020">
    <property type="protein sequence ID" value="ECB7107981.1"/>
    <property type="molecule type" value="Genomic_DNA"/>
</dbReference>
<reference evidence="3" key="1">
    <citation type="submission" date="2019-03" db="EMBL/GenBank/DDBJ databases">
        <authorList>
            <person name="Ashton P.M."/>
            <person name="Dallman T."/>
            <person name="Nair S."/>
            <person name="De Pinna E."/>
            <person name="Peters T."/>
            <person name="Grant K."/>
        </authorList>
    </citation>
    <scope>NUCLEOTIDE SEQUENCE [LARGE SCALE GENOMIC DNA]</scope>
    <source>
        <strain evidence="3">271153</strain>
    </source>
</reference>
<organism evidence="3">
    <name type="scientific">Salmonella newport</name>
    <dbReference type="NCBI Taxonomy" id="108619"/>
    <lineage>
        <taxon>Bacteria</taxon>
        <taxon>Pseudomonadati</taxon>
        <taxon>Pseudomonadota</taxon>
        <taxon>Gammaproteobacteria</taxon>
        <taxon>Enterobacterales</taxon>
        <taxon>Enterobacteriaceae</taxon>
        <taxon>Salmonella</taxon>
    </lineage>
</organism>
<dbReference type="Proteomes" id="UP000839827">
    <property type="component" value="Unassembled WGS sequence"/>
</dbReference>
<proteinExistence type="predicted"/>
<dbReference type="InterPro" id="IPR051610">
    <property type="entry name" value="GPI/OXD"/>
</dbReference>
<evidence type="ECO:0000256" key="1">
    <source>
        <dbReference type="ARBA" id="ARBA00022723"/>
    </source>
</evidence>
<accession>A0A610XMN5</accession>
<dbReference type="PANTHER" id="PTHR35848">
    <property type="entry name" value="OXALATE-BINDING PROTEIN"/>
    <property type="match status" value="1"/>
</dbReference>
<protein>
    <submittedName>
        <fullName evidence="3">Cupin domain-containing protein</fullName>
    </submittedName>
</protein>
<dbReference type="InterPro" id="IPR014710">
    <property type="entry name" value="RmlC-like_jellyroll"/>
</dbReference>
<dbReference type="InterPro" id="IPR013096">
    <property type="entry name" value="Cupin_2"/>
</dbReference>
<dbReference type="Pfam" id="PF07883">
    <property type="entry name" value="Cupin_2"/>
    <property type="match status" value="1"/>
</dbReference>
<comment type="caution">
    <text evidence="3">The sequence shown here is derived from an EMBL/GenBank/DDBJ whole genome shotgun (WGS) entry which is preliminary data.</text>
</comment>
<gene>
    <name evidence="3" type="ORF">E1A34_18205</name>
</gene>
<dbReference type="SUPFAM" id="SSF51182">
    <property type="entry name" value="RmlC-like cupins"/>
    <property type="match status" value="1"/>
</dbReference>
<keyword evidence="1" id="KW-0479">Metal-binding</keyword>
<dbReference type="GO" id="GO:0046872">
    <property type="term" value="F:metal ion binding"/>
    <property type="evidence" value="ECO:0007669"/>
    <property type="project" value="UniProtKB-KW"/>
</dbReference>
<feature type="domain" description="Cupin type-2" evidence="2">
    <location>
        <begin position="33"/>
        <end position="100"/>
    </location>
</feature>
<name>A0A610XMN5_SALNE</name>
<sequence>MLISMNNCQRVQDVILNFNSKFNDVEKVNISFFTVPKLKSTPIDKHKVKELWVVLKGKGKVTKDNKEYFLNVNDIFFIESEKEHFIVNTGKKSLSILSIWWEL</sequence>
<evidence type="ECO:0000259" key="2">
    <source>
        <dbReference type="Pfam" id="PF07883"/>
    </source>
</evidence>
<dbReference type="Gene3D" id="2.60.120.10">
    <property type="entry name" value="Jelly Rolls"/>
    <property type="match status" value="1"/>
</dbReference>
<dbReference type="PANTHER" id="PTHR35848:SF6">
    <property type="entry name" value="CUPIN TYPE-2 DOMAIN-CONTAINING PROTEIN"/>
    <property type="match status" value="1"/>
</dbReference>